<dbReference type="OrthoDB" id="9808367at2"/>
<dbReference type="InterPro" id="IPR037138">
    <property type="entry name" value="His_deacetylse_dom_sf"/>
</dbReference>
<dbReference type="GO" id="GO:0004407">
    <property type="term" value="F:histone deacetylase activity"/>
    <property type="evidence" value="ECO:0007669"/>
    <property type="project" value="TreeGrafter"/>
</dbReference>
<comment type="similarity">
    <text evidence="2">Belongs to the histone deacetylase family.</text>
</comment>
<sequence>MRVFLPPGHARHDPDRIVGSGMAARPYFERPGRVEALLRALRAKGLAAEAPRDHGTAPIAAVHDAGYLAFLERAYEEWRAQPGREYDLAVRPNAFAVRPLHRRPTNIAGLAGWYLSGHGAPVLEHSWSAALSSAHAAIDAADAVLGGDPQAYALTRPPGHHAHADLAGGFCFLNNAAIAAERLRQGGVARVGILDIDVHHGNGTQAIFYEREDVHFVSVHSDPAGLYPFYAGYADEVGAGHGTALNLNIPLPAGATDSLWLDAVERGLDAYVGIDTLVVSLGFDAQRGDPTANLAVTADGFRGAGQRIAALGLPTVLIQEGGYLIETLEANLAAFLDGFFGARATQTQPLEATP</sequence>
<dbReference type="GO" id="GO:0040029">
    <property type="term" value="P:epigenetic regulation of gene expression"/>
    <property type="evidence" value="ECO:0007669"/>
    <property type="project" value="TreeGrafter"/>
</dbReference>
<keyword evidence="5" id="KW-0862">Zinc</keyword>
<keyword evidence="3" id="KW-0479">Metal-binding</keyword>
<organism evidence="7 8">
    <name type="scientific">Rhodovarius crocodyli</name>
    <dbReference type="NCBI Taxonomy" id="1979269"/>
    <lineage>
        <taxon>Bacteria</taxon>
        <taxon>Pseudomonadati</taxon>
        <taxon>Pseudomonadota</taxon>
        <taxon>Alphaproteobacteria</taxon>
        <taxon>Acetobacterales</taxon>
        <taxon>Roseomonadaceae</taxon>
        <taxon>Rhodovarius</taxon>
    </lineage>
</organism>
<dbReference type="Gene3D" id="3.40.800.20">
    <property type="entry name" value="Histone deacetylase domain"/>
    <property type="match status" value="1"/>
</dbReference>
<dbReference type="CDD" id="cd10001">
    <property type="entry name" value="HDAC_classII_APAH"/>
    <property type="match status" value="1"/>
</dbReference>
<name>A0A437M1U6_9PROT</name>
<evidence type="ECO:0000256" key="3">
    <source>
        <dbReference type="ARBA" id="ARBA00022723"/>
    </source>
</evidence>
<dbReference type="GO" id="GO:0016787">
    <property type="term" value="F:hydrolase activity"/>
    <property type="evidence" value="ECO:0007669"/>
    <property type="project" value="UniProtKB-KW"/>
</dbReference>
<dbReference type="InterPro" id="IPR000286">
    <property type="entry name" value="HDACs"/>
</dbReference>
<evidence type="ECO:0000259" key="6">
    <source>
        <dbReference type="Pfam" id="PF00850"/>
    </source>
</evidence>
<protein>
    <submittedName>
        <fullName evidence="7">Histone deacetylase family protein</fullName>
    </submittedName>
</protein>
<gene>
    <name evidence="7" type="ORF">EOD42_21985</name>
</gene>
<proteinExistence type="inferred from homology"/>
<accession>A0A437M1U6</accession>
<dbReference type="PANTHER" id="PTHR10625:SF17">
    <property type="entry name" value="HISTONE DEACETYLASE 8"/>
    <property type="match status" value="1"/>
</dbReference>
<keyword evidence="8" id="KW-1185">Reference proteome</keyword>
<evidence type="ECO:0000256" key="1">
    <source>
        <dbReference type="ARBA" id="ARBA00001947"/>
    </source>
</evidence>
<dbReference type="InterPro" id="IPR023801">
    <property type="entry name" value="His_deacetylse_dom"/>
</dbReference>
<comment type="caution">
    <text evidence="7">The sequence shown here is derived from an EMBL/GenBank/DDBJ whole genome shotgun (WGS) entry which is preliminary data.</text>
</comment>
<dbReference type="AlphaFoldDB" id="A0A437M1U6"/>
<evidence type="ECO:0000256" key="2">
    <source>
        <dbReference type="ARBA" id="ARBA00005947"/>
    </source>
</evidence>
<dbReference type="Pfam" id="PF00850">
    <property type="entry name" value="Hist_deacetyl"/>
    <property type="match status" value="1"/>
</dbReference>
<evidence type="ECO:0000313" key="8">
    <source>
        <dbReference type="Proteomes" id="UP000282957"/>
    </source>
</evidence>
<dbReference type="EMBL" id="SACL01000010">
    <property type="protein sequence ID" value="RVT91671.1"/>
    <property type="molecule type" value="Genomic_DNA"/>
</dbReference>
<dbReference type="SUPFAM" id="SSF52768">
    <property type="entry name" value="Arginase/deacetylase"/>
    <property type="match status" value="1"/>
</dbReference>
<feature type="domain" description="Histone deacetylase" evidence="6">
    <location>
        <begin position="29"/>
        <end position="336"/>
    </location>
</feature>
<dbReference type="GO" id="GO:0046872">
    <property type="term" value="F:metal ion binding"/>
    <property type="evidence" value="ECO:0007669"/>
    <property type="project" value="UniProtKB-KW"/>
</dbReference>
<dbReference type="PANTHER" id="PTHR10625">
    <property type="entry name" value="HISTONE DEACETYLASE HDAC1-RELATED"/>
    <property type="match status" value="1"/>
</dbReference>
<evidence type="ECO:0000256" key="5">
    <source>
        <dbReference type="ARBA" id="ARBA00022833"/>
    </source>
</evidence>
<keyword evidence="4" id="KW-0378">Hydrolase</keyword>
<dbReference type="Proteomes" id="UP000282957">
    <property type="component" value="Unassembled WGS sequence"/>
</dbReference>
<comment type="cofactor">
    <cofactor evidence="1">
        <name>Zn(2+)</name>
        <dbReference type="ChEBI" id="CHEBI:29105"/>
    </cofactor>
</comment>
<reference evidence="7 8" key="1">
    <citation type="submission" date="2019-01" db="EMBL/GenBank/DDBJ databases">
        <authorList>
            <person name="Chen W.-M."/>
        </authorList>
    </citation>
    <scope>NUCLEOTIDE SEQUENCE [LARGE SCALE GENOMIC DNA]</scope>
    <source>
        <strain evidence="7 8">CCP-6</strain>
    </source>
</reference>
<evidence type="ECO:0000313" key="7">
    <source>
        <dbReference type="EMBL" id="RVT91671.1"/>
    </source>
</evidence>
<evidence type="ECO:0000256" key="4">
    <source>
        <dbReference type="ARBA" id="ARBA00022801"/>
    </source>
</evidence>
<dbReference type="PRINTS" id="PR01270">
    <property type="entry name" value="HDASUPER"/>
</dbReference>
<dbReference type="InterPro" id="IPR023696">
    <property type="entry name" value="Ureohydrolase_dom_sf"/>
</dbReference>